<dbReference type="EMBL" id="LSSL01002270">
    <property type="protein sequence ID" value="OLY81664.1"/>
    <property type="molecule type" value="Genomic_DNA"/>
</dbReference>
<dbReference type="InterPro" id="IPR043504">
    <property type="entry name" value="Peptidase_S1_PA_chymotrypsin"/>
</dbReference>
<proteinExistence type="predicted"/>
<comment type="caution">
    <text evidence="1">The sequence shown here is derived from an EMBL/GenBank/DDBJ whole genome shotgun (WGS) entry which is preliminary data.</text>
</comment>
<evidence type="ECO:0000313" key="1">
    <source>
        <dbReference type="EMBL" id="OLY81664.1"/>
    </source>
</evidence>
<reference evidence="1 2" key="1">
    <citation type="journal article" date="2016" name="Mol. Biol. Evol.">
        <title>Genome-Wide Survey of Gut Fungi (Harpellales) Reveals the First Horizontally Transferred Ubiquitin Gene from a Mosquito Host.</title>
        <authorList>
            <person name="Wang Y."/>
            <person name="White M.M."/>
            <person name="Kvist S."/>
            <person name="Moncalvo J.M."/>
        </authorList>
    </citation>
    <scope>NUCLEOTIDE SEQUENCE [LARGE SCALE GENOMIC DNA]</scope>
    <source>
        <strain evidence="1 2">ALG-7-W6</strain>
    </source>
</reference>
<dbReference type="InterPro" id="IPR009003">
    <property type="entry name" value="Peptidase_S1_PA"/>
</dbReference>
<organism evidence="1 2">
    <name type="scientific">Smittium mucronatum</name>
    <dbReference type="NCBI Taxonomy" id="133383"/>
    <lineage>
        <taxon>Eukaryota</taxon>
        <taxon>Fungi</taxon>
        <taxon>Fungi incertae sedis</taxon>
        <taxon>Zoopagomycota</taxon>
        <taxon>Kickxellomycotina</taxon>
        <taxon>Harpellomycetes</taxon>
        <taxon>Harpellales</taxon>
        <taxon>Legeriomycetaceae</taxon>
        <taxon>Smittium</taxon>
    </lineage>
</organism>
<dbReference type="Proteomes" id="UP000187455">
    <property type="component" value="Unassembled WGS sequence"/>
</dbReference>
<protein>
    <recommendedName>
        <fullName evidence="3">Peptidase S1 domain-containing protein</fullName>
    </recommendedName>
</protein>
<dbReference type="AlphaFoldDB" id="A0A1R0GXN7"/>
<evidence type="ECO:0000313" key="2">
    <source>
        <dbReference type="Proteomes" id="UP000187455"/>
    </source>
</evidence>
<dbReference type="Gene3D" id="2.40.10.10">
    <property type="entry name" value="Trypsin-like serine proteases"/>
    <property type="match status" value="1"/>
</dbReference>
<keyword evidence="2" id="KW-1185">Reference proteome</keyword>
<sequence>MVLTSASCVINNKGENPKIYVLQNKVRYDSIGNSNVRGFEKANGAGVTDVVIHGLFIETLPRRYDNNLAILHTNISISADFYPKIEDQEDDPTSFNLFAKSTTPKIIRYNARKTFPHYNTDSYCYSCIGYSYDPKIIDRGNGRKNVAYGSGDAYIYTNSGQLFLAGIGNYRQDKCENGGPLIGGNYLTRLGSYLNWINYVKKMELTGNSDEISYQKIYTVGIPENKYAVFSDIPEHHMIIDLENKAKERKKMNTEELVLFKDSIYNE</sequence>
<evidence type="ECO:0008006" key="3">
    <source>
        <dbReference type="Google" id="ProtNLM"/>
    </source>
</evidence>
<accession>A0A1R0GXN7</accession>
<gene>
    <name evidence="1" type="ORF">AYI68_g4232</name>
</gene>
<name>A0A1R0GXN7_9FUNG</name>
<dbReference type="SUPFAM" id="SSF50494">
    <property type="entry name" value="Trypsin-like serine proteases"/>
    <property type="match status" value="1"/>
</dbReference>